<organism evidence="1 2">
    <name type="scientific">Salmonella enterica</name>
    <name type="common">Salmonella choleraesuis</name>
    <dbReference type="NCBI Taxonomy" id="28901"/>
    <lineage>
        <taxon>Bacteria</taxon>
        <taxon>Pseudomonadati</taxon>
        <taxon>Pseudomonadota</taxon>
        <taxon>Gammaproteobacteria</taxon>
        <taxon>Enterobacterales</taxon>
        <taxon>Enterobacteriaceae</taxon>
        <taxon>Salmonella</taxon>
    </lineage>
</organism>
<gene>
    <name evidence="1" type="primary">SBOV06121_1</name>
    <name evidence="1" type="ORF">NCTC10252_03572</name>
</gene>
<dbReference type="Proteomes" id="UP000254597">
    <property type="component" value="Unassembled WGS sequence"/>
</dbReference>
<accession>A0A379QMI2</accession>
<proteinExistence type="predicted"/>
<protein>
    <submittedName>
        <fullName evidence="1">Putative cytoplasmic protein</fullName>
    </submittedName>
</protein>
<sequence length="201" mass="22871">MFLRKNKPEIRLLKQDATHITFAVRNGKALLRPCVIHDPNSEACIHTLSRQGSPLIRFFNETFCPTCAEFVYAGFAGDNEGAAQFLSSLIEWNSPEAGLNDAFDALMPLFSLFADGYYRLEEHELYPTDGNGQFFWAVDNEKKQNPATTGLWSSDIDYHYQSGVPCFLLPGQPPSRFNPQRAEYYRDKPDNHALAWHMNDS</sequence>
<dbReference type="EMBL" id="UGWP01000004">
    <property type="protein sequence ID" value="SUF58259.1"/>
    <property type="molecule type" value="Genomic_DNA"/>
</dbReference>
<evidence type="ECO:0000313" key="2">
    <source>
        <dbReference type="Proteomes" id="UP000254597"/>
    </source>
</evidence>
<reference evidence="1 2" key="1">
    <citation type="submission" date="2018-06" db="EMBL/GenBank/DDBJ databases">
        <authorList>
            <consortium name="Pathogen Informatics"/>
            <person name="Doyle S."/>
        </authorList>
    </citation>
    <scope>NUCLEOTIDE SEQUENCE [LARGE SCALE GENOMIC DNA]</scope>
    <source>
        <strain evidence="1 2">NCTC10252</strain>
    </source>
</reference>
<dbReference type="AlphaFoldDB" id="A0A379QMI2"/>
<evidence type="ECO:0000313" key="1">
    <source>
        <dbReference type="EMBL" id="SUF58259.1"/>
    </source>
</evidence>
<name>A0A379QMI2_SALER</name>